<sequence>MNATKRFLSGSAASWARIILNVITQFALVPIFLSHWSVEEYGCWLVIASVTGLASLFSIGHQSFLEFEFLRVGDKNPQQLSLLFYSSIPFALLLCLLELILVAGAIFFGWLDPMFDSNNPLDRHLLNQSFWAMIVFSLGWLVNTGIGGLGGRLVSPFGHFPRFAWWSFALALSTAVASAIAVYVGAGLLDTAIAVTLTSTIINIPIHMDLWRLLKHHHLNPIKPDLKMGANLTIKSMALALTNVIENLRQQGIRVFLSTIVGLSQMTAFSTTRTISNVSLQGMSTVTNPAMPEFMRYLREKDGARVDSVMGFLLFLTVIVFAPVLVGLQLIIPDIFLLWTRGKIEFDGFLFGLFSISLMIYAIGRPLFAIIQGNNLVKSQLIISTAVGLIAIVGVIVMSTYFGIRGAAAALLFAEIAGCMLALIYSLKWLSIHQMQLPYKLFYLAGTSMLMAAFGILLMAAMPEKKLMIFSCVFILCALLGYVFVRQLPKIALDKLETILLVLTRQKRAQ</sequence>
<dbReference type="Proteomes" id="UP000056322">
    <property type="component" value="Chromosome 1"/>
</dbReference>
<feature type="transmembrane region" description="Helical" evidence="6">
    <location>
        <begin position="44"/>
        <end position="61"/>
    </location>
</feature>
<evidence type="ECO:0000313" key="7">
    <source>
        <dbReference type="EMBL" id="CEN56248.1"/>
    </source>
</evidence>
<keyword evidence="2" id="KW-1003">Cell membrane</keyword>
<dbReference type="KEGG" id="mbac:BN1209_1208"/>
<proteinExistence type="predicted"/>
<comment type="subcellular location">
    <subcellularLocation>
        <location evidence="1">Cell membrane</location>
        <topology evidence="1">Multi-pass membrane protein</topology>
    </subcellularLocation>
</comment>
<dbReference type="RefSeq" id="WP_045751387.1">
    <property type="nucleotide sequence ID" value="NZ_LN794158.1"/>
</dbReference>
<dbReference type="AlphaFoldDB" id="A0A0B7J0S9"/>
<evidence type="ECO:0000256" key="4">
    <source>
        <dbReference type="ARBA" id="ARBA00022989"/>
    </source>
</evidence>
<keyword evidence="5 6" id="KW-0472">Membrane</keyword>
<evidence type="ECO:0000256" key="5">
    <source>
        <dbReference type="ARBA" id="ARBA00023136"/>
    </source>
</evidence>
<feature type="transmembrane region" description="Helical" evidence="6">
    <location>
        <begin position="309"/>
        <end position="332"/>
    </location>
</feature>
<feature type="transmembrane region" description="Helical" evidence="6">
    <location>
        <begin position="82"/>
        <end position="110"/>
    </location>
</feature>
<keyword evidence="8" id="KW-1185">Reference proteome</keyword>
<dbReference type="InterPro" id="IPR050833">
    <property type="entry name" value="Poly_Biosynth_Transport"/>
</dbReference>
<dbReference type="EMBL" id="LN794158">
    <property type="protein sequence ID" value="CEN56248.1"/>
    <property type="molecule type" value="Genomic_DNA"/>
</dbReference>
<accession>A0A0B7J0S9</accession>
<reference evidence="8" key="1">
    <citation type="submission" date="2014-12" db="EMBL/GenBank/DDBJ databases">
        <authorList>
            <person name="Salcher M.M."/>
        </authorList>
    </citation>
    <scope>NUCLEOTIDE SEQUENCE [LARGE SCALE GENOMIC DNA]</scope>
    <source>
        <strain evidence="8">MMS-10A-171</strain>
    </source>
</reference>
<evidence type="ECO:0000256" key="1">
    <source>
        <dbReference type="ARBA" id="ARBA00004651"/>
    </source>
</evidence>
<organism evidence="7 8">
    <name type="scientific">Candidatus Methylopumilus turicensis</name>
    <dbReference type="NCBI Taxonomy" id="1581680"/>
    <lineage>
        <taxon>Bacteria</taxon>
        <taxon>Pseudomonadati</taxon>
        <taxon>Pseudomonadota</taxon>
        <taxon>Betaproteobacteria</taxon>
        <taxon>Nitrosomonadales</taxon>
        <taxon>Methylophilaceae</taxon>
        <taxon>Candidatus Methylopumilus</taxon>
    </lineage>
</organism>
<feature type="transmembrane region" description="Helical" evidence="6">
    <location>
        <begin position="381"/>
        <end position="402"/>
    </location>
</feature>
<keyword evidence="4 6" id="KW-1133">Transmembrane helix</keyword>
<dbReference type="PANTHER" id="PTHR30250:SF11">
    <property type="entry name" value="O-ANTIGEN TRANSPORTER-RELATED"/>
    <property type="match status" value="1"/>
</dbReference>
<evidence type="ECO:0000256" key="2">
    <source>
        <dbReference type="ARBA" id="ARBA00022475"/>
    </source>
</evidence>
<evidence type="ECO:0000256" key="3">
    <source>
        <dbReference type="ARBA" id="ARBA00022692"/>
    </source>
</evidence>
<dbReference type="PANTHER" id="PTHR30250">
    <property type="entry name" value="PST FAMILY PREDICTED COLANIC ACID TRANSPORTER"/>
    <property type="match status" value="1"/>
</dbReference>
<protein>
    <submittedName>
        <fullName evidence="7">Putative Polysaccharide biosynthesis protein</fullName>
    </submittedName>
</protein>
<evidence type="ECO:0000313" key="8">
    <source>
        <dbReference type="Proteomes" id="UP000056322"/>
    </source>
</evidence>
<name>A0A0B7J0S9_9PROT</name>
<evidence type="ECO:0000256" key="6">
    <source>
        <dbReference type="SAM" id="Phobius"/>
    </source>
</evidence>
<feature type="transmembrane region" description="Helical" evidence="6">
    <location>
        <begin position="348"/>
        <end position="369"/>
    </location>
</feature>
<dbReference type="HOGENOM" id="CLU_532993_0_0_4"/>
<dbReference type="STRING" id="1581680.BN1209_1208"/>
<feature type="transmembrane region" description="Helical" evidence="6">
    <location>
        <begin position="12"/>
        <end position="32"/>
    </location>
</feature>
<feature type="transmembrane region" description="Helical" evidence="6">
    <location>
        <begin position="163"/>
        <end position="186"/>
    </location>
</feature>
<feature type="transmembrane region" description="Helical" evidence="6">
    <location>
        <begin position="130"/>
        <end position="151"/>
    </location>
</feature>
<keyword evidence="3 6" id="KW-0812">Transmembrane</keyword>
<gene>
    <name evidence="7" type="ORF">BN1209_1208</name>
</gene>
<feature type="transmembrane region" description="Helical" evidence="6">
    <location>
        <begin position="441"/>
        <end position="461"/>
    </location>
</feature>
<feature type="transmembrane region" description="Helical" evidence="6">
    <location>
        <begin position="408"/>
        <end position="429"/>
    </location>
</feature>
<dbReference type="OrthoDB" id="7011692at2"/>
<dbReference type="GO" id="GO:0005886">
    <property type="term" value="C:plasma membrane"/>
    <property type="evidence" value="ECO:0007669"/>
    <property type="project" value="UniProtKB-SubCell"/>
</dbReference>
<feature type="transmembrane region" description="Helical" evidence="6">
    <location>
        <begin position="192"/>
        <end position="214"/>
    </location>
</feature>
<feature type="transmembrane region" description="Helical" evidence="6">
    <location>
        <begin position="467"/>
        <end position="485"/>
    </location>
</feature>